<dbReference type="GO" id="GO:0005886">
    <property type="term" value="C:plasma membrane"/>
    <property type="evidence" value="ECO:0007669"/>
    <property type="project" value="UniProtKB-SubCell"/>
</dbReference>
<dbReference type="AlphaFoldDB" id="A0A1C7DK35"/>
<keyword evidence="12" id="KW-1185">Reference proteome</keyword>
<reference evidence="9" key="3">
    <citation type="submission" date="2016-10" db="EMBL/GenBank/DDBJ databases">
        <authorList>
            <person name="See-Too W.S."/>
        </authorList>
    </citation>
    <scope>NUCLEOTIDE SEQUENCE</scope>
    <source>
        <strain evidence="9">DSM 14505</strain>
    </source>
</reference>
<evidence type="ECO:0000256" key="3">
    <source>
        <dbReference type="ARBA" id="ARBA00022475"/>
    </source>
</evidence>
<keyword evidence="5 7" id="KW-1133">Transmembrane helix</keyword>
<dbReference type="InterPro" id="IPR035906">
    <property type="entry name" value="MetI-like_sf"/>
</dbReference>
<evidence type="ECO:0000256" key="2">
    <source>
        <dbReference type="ARBA" id="ARBA00022448"/>
    </source>
</evidence>
<evidence type="ECO:0000256" key="7">
    <source>
        <dbReference type="RuleBase" id="RU363032"/>
    </source>
</evidence>
<dbReference type="PANTHER" id="PTHR30193:SF37">
    <property type="entry name" value="INNER MEMBRANE ABC TRANSPORTER PERMEASE PROTEIN YCJO"/>
    <property type="match status" value="1"/>
</dbReference>
<dbReference type="CDD" id="cd06261">
    <property type="entry name" value="TM_PBP2"/>
    <property type="match status" value="1"/>
</dbReference>
<comment type="similarity">
    <text evidence="7">Belongs to the binding-protein-dependent transport system permease family.</text>
</comment>
<protein>
    <submittedName>
        <fullName evidence="9">ABC transporter permease</fullName>
    </submittedName>
    <submittedName>
        <fullName evidence="10">Binding-protein-dependent transport systems inner membrane component</fullName>
    </submittedName>
</protein>
<feature type="transmembrane region" description="Helical" evidence="7">
    <location>
        <begin position="69"/>
        <end position="95"/>
    </location>
</feature>
<feature type="domain" description="ABC transmembrane type-1" evidence="8">
    <location>
        <begin position="69"/>
        <end position="280"/>
    </location>
</feature>
<evidence type="ECO:0000259" key="8">
    <source>
        <dbReference type="PROSITE" id="PS50928"/>
    </source>
</evidence>
<sequence>MKNKNKKKWYILFTVPLLIIFTTVVIIPFLIGIYYSFFEWDGIAANAKEFVGLDNFVQLAGDERFRESAWLTILFTVLSVVTINAIGLAFALLVTSKIKSANAARTMLFMPYLIGGLILGYIWQFVFLDVFTLLGEVTGLDQIFFNWLIDPEFALFGLVFVFTWQMAGYIMIIYIAGLQGIPNDVIEASKIDGASPWQRFIRITLPLLMPALTISLFLTLSSAFKIYDVNLSLTGGGPANATELFAMNIYNEIFGSGNYGLGQAKAIVFFLIVAAITLTQVYITKKREVEM</sequence>
<keyword evidence="4 7" id="KW-0812">Transmembrane</keyword>
<dbReference type="KEGG" id="pana:BBH88_16935"/>
<dbReference type="EMBL" id="CP016534">
    <property type="protein sequence ID" value="ANU11815.1"/>
    <property type="molecule type" value="Genomic_DNA"/>
</dbReference>
<evidence type="ECO:0000256" key="4">
    <source>
        <dbReference type="ARBA" id="ARBA00022692"/>
    </source>
</evidence>
<dbReference type="Proteomes" id="UP000092661">
    <property type="component" value="Chromosome"/>
</dbReference>
<evidence type="ECO:0000256" key="5">
    <source>
        <dbReference type="ARBA" id="ARBA00022989"/>
    </source>
</evidence>
<dbReference type="eggNOG" id="COG1175">
    <property type="taxonomic scope" value="Bacteria"/>
</dbReference>
<proteinExistence type="inferred from homology"/>
<feature type="transmembrane region" description="Helical" evidence="7">
    <location>
        <begin position="200"/>
        <end position="224"/>
    </location>
</feature>
<evidence type="ECO:0000313" key="12">
    <source>
        <dbReference type="Proteomes" id="UP000092661"/>
    </source>
</evidence>
<dbReference type="PANTHER" id="PTHR30193">
    <property type="entry name" value="ABC TRANSPORTER PERMEASE PROTEIN"/>
    <property type="match status" value="1"/>
</dbReference>
<evidence type="ECO:0000256" key="1">
    <source>
        <dbReference type="ARBA" id="ARBA00004651"/>
    </source>
</evidence>
<organism evidence="10 11">
    <name type="scientific">Planococcus antarcticus DSM 14505</name>
    <dbReference type="NCBI Taxonomy" id="1185653"/>
    <lineage>
        <taxon>Bacteria</taxon>
        <taxon>Bacillati</taxon>
        <taxon>Bacillota</taxon>
        <taxon>Bacilli</taxon>
        <taxon>Bacillales</taxon>
        <taxon>Caryophanaceae</taxon>
        <taxon>Planococcus</taxon>
    </lineage>
</organism>
<reference evidence="12" key="2">
    <citation type="submission" date="2016-07" db="EMBL/GenBank/DDBJ databases">
        <authorList>
            <person name="See-Too W.S."/>
        </authorList>
    </citation>
    <scope>NUCLEOTIDE SEQUENCE [LARGE SCALE GENOMIC DNA]</scope>
    <source>
        <strain evidence="12">DSM 14505</strain>
    </source>
</reference>
<keyword evidence="2 7" id="KW-0813">Transport</keyword>
<evidence type="ECO:0000313" key="9">
    <source>
        <dbReference type="EMBL" id="ANU11815.1"/>
    </source>
</evidence>
<evidence type="ECO:0000313" key="10">
    <source>
        <dbReference type="EMBL" id="EIM06327.1"/>
    </source>
</evidence>
<dbReference type="GO" id="GO:0055085">
    <property type="term" value="P:transmembrane transport"/>
    <property type="evidence" value="ECO:0007669"/>
    <property type="project" value="InterPro"/>
</dbReference>
<gene>
    <name evidence="10" type="ORF">A1A1_11352</name>
    <name evidence="9" type="ORF">BBH88_16935</name>
</gene>
<evidence type="ECO:0000256" key="6">
    <source>
        <dbReference type="ARBA" id="ARBA00023136"/>
    </source>
</evidence>
<accession>A0A1C7DK35</accession>
<name>A0A1C7DK35_9BACL</name>
<keyword evidence="6 7" id="KW-0472">Membrane</keyword>
<dbReference type="RefSeq" id="WP_006830250.1">
    <property type="nucleotide sequence ID" value="NZ_AJYB01000032.1"/>
</dbReference>
<evidence type="ECO:0000313" key="11">
    <source>
        <dbReference type="Proteomes" id="UP000004725"/>
    </source>
</evidence>
<comment type="subcellular location">
    <subcellularLocation>
        <location evidence="1 7">Cell membrane</location>
        <topology evidence="1 7">Multi-pass membrane protein</topology>
    </subcellularLocation>
</comment>
<feature type="transmembrane region" description="Helical" evidence="7">
    <location>
        <begin position="266"/>
        <end position="283"/>
    </location>
</feature>
<feature type="transmembrane region" description="Helical" evidence="7">
    <location>
        <begin position="153"/>
        <end position="179"/>
    </location>
</feature>
<dbReference type="InterPro" id="IPR051393">
    <property type="entry name" value="ABC_transporter_permease"/>
</dbReference>
<dbReference type="SUPFAM" id="SSF161098">
    <property type="entry name" value="MetI-like"/>
    <property type="match status" value="1"/>
</dbReference>
<dbReference type="OrthoDB" id="152280at2"/>
<dbReference type="InterPro" id="IPR000515">
    <property type="entry name" value="MetI-like"/>
</dbReference>
<dbReference type="EMBL" id="AJYB01000032">
    <property type="protein sequence ID" value="EIM06327.1"/>
    <property type="molecule type" value="Genomic_DNA"/>
</dbReference>
<feature type="transmembrane region" description="Helical" evidence="7">
    <location>
        <begin position="9"/>
        <end position="35"/>
    </location>
</feature>
<feature type="transmembrane region" description="Helical" evidence="7">
    <location>
        <begin position="107"/>
        <end position="133"/>
    </location>
</feature>
<keyword evidence="3" id="KW-1003">Cell membrane</keyword>
<dbReference type="Proteomes" id="UP000004725">
    <property type="component" value="Unassembled WGS sequence"/>
</dbReference>
<dbReference type="Gene3D" id="1.10.3720.10">
    <property type="entry name" value="MetI-like"/>
    <property type="match status" value="1"/>
</dbReference>
<dbReference type="PROSITE" id="PS50928">
    <property type="entry name" value="ABC_TM1"/>
    <property type="match status" value="1"/>
</dbReference>
<reference evidence="10 11" key="1">
    <citation type="journal article" date="2012" name="J. Bacteriol.">
        <title>Genome Sequence of the Antarctic Psychrophile Bacterium Planococcus antarcticus DSM 14505.</title>
        <authorList>
            <person name="Margolles A."/>
            <person name="Gueimonde M."/>
            <person name="Sanchez B."/>
        </authorList>
    </citation>
    <scope>NUCLEOTIDE SEQUENCE [LARGE SCALE GENOMIC DNA]</scope>
    <source>
        <strain evidence="10 11">DSM 14505</strain>
    </source>
</reference>
<dbReference type="Pfam" id="PF00528">
    <property type="entry name" value="BPD_transp_1"/>
    <property type="match status" value="1"/>
</dbReference>